<dbReference type="Proteomes" id="UP000541444">
    <property type="component" value="Unassembled WGS sequence"/>
</dbReference>
<gene>
    <name evidence="1" type="ORF">GIB67_015815</name>
</gene>
<accession>A0A7J7NUT3</accession>
<evidence type="ECO:0000313" key="1">
    <source>
        <dbReference type="EMBL" id="KAF6170863.1"/>
    </source>
</evidence>
<reference evidence="1 2" key="1">
    <citation type="journal article" date="2020" name="IScience">
        <title>Genome Sequencing of the Endangered Kingdonia uniflora (Circaeasteraceae, Ranunculales) Reveals Potential Mechanisms of Evolutionary Specialization.</title>
        <authorList>
            <person name="Sun Y."/>
            <person name="Deng T."/>
            <person name="Zhang A."/>
            <person name="Moore M.J."/>
            <person name="Landis J.B."/>
            <person name="Lin N."/>
            <person name="Zhang H."/>
            <person name="Zhang X."/>
            <person name="Huang J."/>
            <person name="Zhang X."/>
            <person name="Sun H."/>
            <person name="Wang H."/>
        </authorList>
    </citation>
    <scope>NUCLEOTIDE SEQUENCE [LARGE SCALE GENOMIC DNA]</scope>
    <source>
        <strain evidence="1">TB1705</strain>
        <tissue evidence="1">Leaf</tissue>
    </source>
</reference>
<dbReference type="EMBL" id="JACGCM010000560">
    <property type="protein sequence ID" value="KAF6170863.1"/>
    <property type="molecule type" value="Genomic_DNA"/>
</dbReference>
<protein>
    <submittedName>
        <fullName evidence="1">Uncharacterized protein</fullName>
    </submittedName>
</protein>
<sequence length="110" mass="12852">MCKIWRSIRIPLIYSDLGVALDLLRFVFDMLGNCALIWGFYQLCFGGFTARFQRVWYAFEYLIWRRVIIDSTAFRPSIGHLFVAFHVPNIQAPEGMVQNFSRPSLTLTCH</sequence>
<organism evidence="1 2">
    <name type="scientific">Kingdonia uniflora</name>
    <dbReference type="NCBI Taxonomy" id="39325"/>
    <lineage>
        <taxon>Eukaryota</taxon>
        <taxon>Viridiplantae</taxon>
        <taxon>Streptophyta</taxon>
        <taxon>Embryophyta</taxon>
        <taxon>Tracheophyta</taxon>
        <taxon>Spermatophyta</taxon>
        <taxon>Magnoliopsida</taxon>
        <taxon>Ranunculales</taxon>
        <taxon>Circaeasteraceae</taxon>
        <taxon>Kingdonia</taxon>
    </lineage>
</organism>
<evidence type="ECO:0000313" key="2">
    <source>
        <dbReference type="Proteomes" id="UP000541444"/>
    </source>
</evidence>
<dbReference type="AlphaFoldDB" id="A0A7J7NUT3"/>
<keyword evidence="2" id="KW-1185">Reference proteome</keyword>
<comment type="caution">
    <text evidence="1">The sequence shown here is derived from an EMBL/GenBank/DDBJ whole genome shotgun (WGS) entry which is preliminary data.</text>
</comment>
<name>A0A7J7NUT3_9MAGN</name>
<proteinExistence type="predicted"/>